<proteinExistence type="predicted"/>
<feature type="region of interest" description="Disordered" evidence="1">
    <location>
        <begin position="220"/>
        <end position="241"/>
    </location>
</feature>
<comment type="caution">
    <text evidence="3">The sequence shown here is derived from an EMBL/GenBank/DDBJ whole genome shotgun (WGS) entry which is preliminary data.</text>
</comment>
<feature type="transmembrane region" description="Helical" evidence="2">
    <location>
        <begin position="20"/>
        <end position="47"/>
    </location>
</feature>
<dbReference type="Pfam" id="PF02667">
    <property type="entry name" value="SCFA_trans"/>
    <property type="match status" value="1"/>
</dbReference>
<dbReference type="PANTHER" id="PTHR41983:SF2">
    <property type="entry name" value="SHORT-CHAIN FATTY ACID TRANSPORTER-RELATED"/>
    <property type="match status" value="1"/>
</dbReference>
<dbReference type="EMBL" id="JAVRIC010000009">
    <property type="protein sequence ID" value="MDT0497368.1"/>
    <property type="molecule type" value="Genomic_DNA"/>
</dbReference>
<sequence>MLNRLITAIVRVFERWLPDSFVIAVLLTLLTFALAIGLTDTTLIGAVEAWGDGFWNLLAFTNQIALTLLLGYALASTRPVNALLLHTAGLVRSARMAYITVCLLTGLIALLSWSTALVAAGIMSRAVGEACRRRGIRVHYPLLVASAFSGFVVWHQGISASISLTIATPGHFLEEQIGVIPASETLFSLWNLLTVAVLLLSLPVLMALLHPRDPAQIAEIPDHLRRETQPGPDTDGETTATATPALRLERSRLLAAAIAALGLIYLYIHYIARGDGLTLNLMNFSLLTVGILCAGNLDRYARITVAGGRIAAPFLVQYPFYAGIAGLIASSGLGAMLVAACASVADADSLPLFAFFSGGLLNIFIPSGGAQWAVQGPIMMTVADQIGASLSATAMAVSLGDEWTNLIQPLIMLPVLTLARVSARSVMGYSFVALLWSGLIFVVSLSAI</sequence>
<reference evidence="3 4" key="1">
    <citation type="submission" date="2023-09" db="EMBL/GenBank/DDBJ databases">
        <authorList>
            <person name="Rey-Velasco X."/>
        </authorList>
    </citation>
    <scope>NUCLEOTIDE SEQUENCE [LARGE SCALE GENOMIC DNA]</scope>
    <source>
        <strain evidence="3 4">W345</strain>
    </source>
</reference>
<feature type="transmembrane region" description="Helical" evidence="2">
    <location>
        <begin position="351"/>
        <end position="374"/>
    </location>
</feature>
<protein>
    <submittedName>
        <fullName evidence="3">TIGR00366 family protein</fullName>
    </submittedName>
</protein>
<name>A0ABU2WIK6_9GAMM</name>
<gene>
    <name evidence="3" type="ORF">RM530_08320</name>
</gene>
<dbReference type="InterPro" id="IPR006160">
    <property type="entry name" value="SCFA_transpt_AtoE"/>
</dbReference>
<evidence type="ECO:0000313" key="3">
    <source>
        <dbReference type="EMBL" id="MDT0497368.1"/>
    </source>
</evidence>
<feature type="transmembrane region" description="Helical" evidence="2">
    <location>
        <begin position="54"/>
        <end position="75"/>
    </location>
</feature>
<feature type="transmembrane region" description="Helical" evidence="2">
    <location>
        <begin position="253"/>
        <end position="272"/>
    </location>
</feature>
<feature type="transmembrane region" description="Helical" evidence="2">
    <location>
        <begin position="95"/>
        <end position="122"/>
    </location>
</feature>
<keyword evidence="4" id="KW-1185">Reference proteome</keyword>
<dbReference type="RefSeq" id="WP_311364762.1">
    <property type="nucleotide sequence ID" value="NZ_JAVRIC010000009.1"/>
</dbReference>
<evidence type="ECO:0000256" key="1">
    <source>
        <dbReference type="SAM" id="MobiDB-lite"/>
    </source>
</evidence>
<evidence type="ECO:0000313" key="4">
    <source>
        <dbReference type="Proteomes" id="UP001254608"/>
    </source>
</evidence>
<keyword evidence="2" id="KW-1133">Transmembrane helix</keyword>
<evidence type="ECO:0000256" key="2">
    <source>
        <dbReference type="SAM" id="Phobius"/>
    </source>
</evidence>
<feature type="transmembrane region" description="Helical" evidence="2">
    <location>
        <begin position="187"/>
        <end position="209"/>
    </location>
</feature>
<dbReference type="PANTHER" id="PTHR41983">
    <property type="entry name" value="SHORT-CHAIN FATTY ACID TRANSPORTER-RELATED"/>
    <property type="match status" value="1"/>
</dbReference>
<keyword evidence="2" id="KW-0472">Membrane</keyword>
<dbReference type="Proteomes" id="UP001254608">
    <property type="component" value="Unassembled WGS sequence"/>
</dbReference>
<accession>A0ABU2WIK6</accession>
<keyword evidence="2" id="KW-0812">Transmembrane</keyword>
<feature type="transmembrane region" description="Helical" evidence="2">
    <location>
        <begin position="318"/>
        <end position="345"/>
    </location>
</feature>
<feature type="transmembrane region" description="Helical" evidence="2">
    <location>
        <begin position="426"/>
        <end position="447"/>
    </location>
</feature>
<organism evidence="3 4">
    <name type="scientific">Banduia mediterranea</name>
    <dbReference type="NCBI Taxonomy" id="3075609"/>
    <lineage>
        <taxon>Bacteria</taxon>
        <taxon>Pseudomonadati</taxon>
        <taxon>Pseudomonadota</taxon>
        <taxon>Gammaproteobacteria</taxon>
        <taxon>Nevskiales</taxon>
        <taxon>Algiphilaceae</taxon>
        <taxon>Banduia</taxon>
    </lineage>
</organism>